<comment type="similarity">
    <text evidence="1">Belongs to the saccharopine dehydrogenase family.</text>
</comment>
<dbReference type="SUPFAM" id="SSF51735">
    <property type="entry name" value="NAD(P)-binding Rossmann-fold domains"/>
    <property type="match status" value="1"/>
</dbReference>
<keyword evidence="2" id="KW-0472">Membrane</keyword>
<dbReference type="GO" id="GO:0005886">
    <property type="term" value="C:plasma membrane"/>
    <property type="evidence" value="ECO:0007669"/>
    <property type="project" value="TreeGrafter"/>
</dbReference>
<comment type="caution">
    <text evidence="4">The sequence shown here is derived from an EMBL/GenBank/DDBJ whole genome shotgun (WGS) entry which is preliminary data.</text>
</comment>
<evidence type="ECO:0000313" key="4">
    <source>
        <dbReference type="EMBL" id="KAK5108782.1"/>
    </source>
</evidence>
<dbReference type="EMBL" id="JAVRRL010000078">
    <property type="protein sequence ID" value="KAK5108782.1"/>
    <property type="molecule type" value="Genomic_DNA"/>
</dbReference>
<accession>A0AAN7TLM8</accession>
<dbReference type="PANTHER" id="PTHR12286">
    <property type="entry name" value="SACCHAROPINE DEHYDROGENASE-LIKE OXIDOREDUCTASE"/>
    <property type="match status" value="1"/>
</dbReference>
<dbReference type="PANTHER" id="PTHR12286:SF5">
    <property type="entry name" value="SACCHAROPINE DEHYDROGENASE-LIKE OXIDOREDUCTASE"/>
    <property type="match status" value="1"/>
</dbReference>
<dbReference type="AlphaFoldDB" id="A0AAN7TLM8"/>
<dbReference type="InterPro" id="IPR005097">
    <property type="entry name" value="Sacchrp_dh_NADP-bd"/>
</dbReference>
<dbReference type="GO" id="GO:0009247">
    <property type="term" value="P:glycolipid biosynthetic process"/>
    <property type="evidence" value="ECO:0007669"/>
    <property type="project" value="TreeGrafter"/>
</dbReference>
<evidence type="ECO:0000256" key="2">
    <source>
        <dbReference type="SAM" id="Phobius"/>
    </source>
</evidence>
<dbReference type="Pfam" id="PF03435">
    <property type="entry name" value="Sacchrp_dh_NADP"/>
    <property type="match status" value="1"/>
</dbReference>
<evidence type="ECO:0000256" key="1">
    <source>
        <dbReference type="ARBA" id="ARBA00038048"/>
    </source>
</evidence>
<dbReference type="InterPro" id="IPR036291">
    <property type="entry name" value="NAD(P)-bd_dom_sf"/>
</dbReference>
<dbReference type="Proteomes" id="UP001310890">
    <property type="component" value="Unassembled WGS sequence"/>
</dbReference>
<evidence type="ECO:0000259" key="3">
    <source>
        <dbReference type="Pfam" id="PF03435"/>
    </source>
</evidence>
<keyword evidence="2" id="KW-1133">Transmembrane helix</keyword>
<sequence>MATQDVQSERQYEIIVFGATGYTGKYTCERITASLPTDLKWAVAGRSESKLQQIVDEIRSLNSNRVQPGVEVAQLRRDDLISLAKKTKVLISTVGPYHKYGTPVVEACVETGTHYVDCTGEVPWVYDLIQKYHSQAQKTGAIIIPQNGIESAPTDLICWSLVSHMRQTLGVGCREIVQTCYDMKATPSGGTFSTILTLFDSYSLSHLQKSGRPWSLNAIEGQKRAPSRPIVERLTGVRTVSDLGTLTDSLQGPADIPIVNRSWSLINGGEFYGPNFQLAVYTRTRNALTGLFIHVAMTIGFLAILLPPVRWVLQRLVTQPGFGPSKEDVKNEFVEWRAVAHADAADPNDRKRAFARMRWQGSMYALTGVCLSEAALTIARSKTLAHELGGGILTPATLGAPYLERLQKAGLQLEVRMMP</sequence>
<dbReference type="GO" id="GO:0005739">
    <property type="term" value="C:mitochondrion"/>
    <property type="evidence" value="ECO:0007669"/>
    <property type="project" value="TreeGrafter"/>
</dbReference>
<dbReference type="GO" id="GO:0005811">
    <property type="term" value="C:lipid droplet"/>
    <property type="evidence" value="ECO:0007669"/>
    <property type="project" value="TreeGrafter"/>
</dbReference>
<dbReference type="Gene3D" id="3.40.50.720">
    <property type="entry name" value="NAD(P)-binding Rossmann-like Domain"/>
    <property type="match status" value="1"/>
</dbReference>
<name>A0AAN7TLM8_9PEZI</name>
<protein>
    <recommendedName>
        <fullName evidence="3">Saccharopine dehydrogenase NADP binding domain-containing protein</fullName>
    </recommendedName>
</protein>
<proteinExistence type="inferred from homology"/>
<feature type="transmembrane region" description="Helical" evidence="2">
    <location>
        <begin position="287"/>
        <end position="306"/>
    </location>
</feature>
<evidence type="ECO:0000313" key="5">
    <source>
        <dbReference type="Proteomes" id="UP001310890"/>
    </source>
</evidence>
<keyword evidence="2" id="KW-0812">Transmembrane</keyword>
<gene>
    <name evidence="4" type="ORF">LTR62_007842</name>
</gene>
<dbReference type="InterPro" id="IPR051276">
    <property type="entry name" value="Saccharopine_DH-like_oxidrdct"/>
</dbReference>
<organism evidence="4 5">
    <name type="scientific">Meristemomyces frigidus</name>
    <dbReference type="NCBI Taxonomy" id="1508187"/>
    <lineage>
        <taxon>Eukaryota</taxon>
        <taxon>Fungi</taxon>
        <taxon>Dikarya</taxon>
        <taxon>Ascomycota</taxon>
        <taxon>Pezizomycotina</taxon>
        <taxon>Dothideomycetes</taxon>
        <taxon>Dothideomycetidae</taxon>
        <taxon>Mycosphaerellales</taxon>
        <taxon>Teratosphaeriaceae</taxon>
        <taxon>Meristemomyces</taxon>
    </lineage>
</organism>
<feature type="domain" description="Saccharopine dehydrogenase NADP binding" evidence="3">
    <location>
        <begin position="14"/>
        <end position="144"/>
    </location>
</feature>
<reference evidence="4" key="1">
    <citation type="submission" date="2023-08" db="EMBL/GenBank/DDBJ databases">
        <title>Black Yeasts Isolated from many extreme environments.</title>
        <authorList>
            <person name="Coleine C."/>
            <person name="Stajich J.E."/>
            <person name="Selbmann L."/>
        </authorList>
    </citation>
    <scope>NUCLEOTIDE SEQUENCE</scope>
    <source>
        <strain evidence="4">CCFEE 5401</strain>
    </source>
</reference>